<dbReference type="Pfam" id="PF06580">
    <property type="entry name" value="His_kinase"/>
    <property type="match status" value="1"/>
</dbReference>
<dbReference type="GO" id="GO:0016301">
    <property type="term" value="F:kinase activity"/>
    <property type="evidence" value="ECO:0007669"/>
    <property type="project" value="UniProtKB-KW"/>
</dbReference>
<organism evidence="3 4">
    <name type="scientific">Pontibacter populi</name>
    <dbReference type="NCBI Taxonomy" id="890055"/>
    <lineage>
        <taxon>Bacteria</taxon>
        <taxon>Pseudomonadati</taxon>
        <taxon>Bacteroidota</taxon>
        <taxon>Cytophagia</taxon>
        <taxon>Cytophagales</taxon>
        <taxon>Hymenobacteraceae</taxon>
        <taxon>Pontibacter</taxon>
    </lineage>
</organism>
<feature type="transmembrane region" description="Helical" evidence="1">
    <location>
        <begin position="29"/>
        <end position="51"/>
    </location>
</feature>
<dbReference type="RefSeq" id="WP_199108278.1">
    <property type="nucleotide sequence ID" value="NZ_JAHWXQ010000001.1"/>
</dbReference>
<sequence>MEVKLSTESVASAGAWNLPDFRSLIQHQFLLHLMFWVIYVVFFGLLYGSYIDDYYNAFMVELVELPFKMGLVYFNMYYLMPKFLLKKRYLEFGVYLLLLTGAIAGLMQYVLLPFLIHPVFCPTTCTLDNLTLYRFIKNIVNINYLVVISATVVLLRNWYQHQQSTRTLSQDKLEAELKFLKGQIHPHFLFNTLNSLYSLTLKKSDNAPEMVLKLSGLMDYMLYDANAAKVPLEKELNYIHNYIDLEKMRYGSRVDISFTETGTIAGTNIAPMMLLPFVENAFKHGVSTETENAWVRIDVKVQHSKLSLRVENCKQGEKAERTAKEMASGIGLKNVQRRLELLYKDAYSLEIEDEPDVYAVHLELDLSDRTYED</sequence>
<feature type="transmembrane region" description="Helical" evidence="1">
    <location>
        <begin position="57"/>
        <end position="80"/>
    </location>
</feature>
<evidence type="ECO:0000259" key="2">
    <source>
        <dbReference type="Pfam" id="PF06580"/>
    </source>
</evidence>
<feature type="domain" description="Signal transduction histidine kinase internal region" evidence="2">
    <location>
        <begin position="175"/>
        <end position="253"/>
    </location>
</feature>
<name>A0ABS6X6Q0_9BACT</name>
<feature type="transmembrane region" description="Helical" evidence="1">
    <location>
        <begin position="92"/>
        <end position="115"/>
    </location>
</feature>
<dbReference type="InterPro" id="IPR010559">
    <property type="entry name" value="Sig_transdc_His_kin_internal"/>
</dbReference>
<keyword evidence="3" id="KW-0418">Kinase</keyword>
<keyword evidence="1" id="KW-1133">Transmembrane helix</keyword>
<dbReference type="Proteomes" id="UP000774935">
    <property type="component" value="Unassembled WGS sequence"/>
</dbReference>
<evidence type="ECO:0000313" key="4">
    <source>
        <dbReference type="Proteomes" id="UP000774935"/>
    </source>
</evidence>
<keyword evidence="1" id="KW-0472">Membrane</keyword>
<evidence type="ECO:0000313" key="3">
    <source>
        <dbReference type="EMBL" id="MBW3363676.1"/>
    </source>
</evidence>
<dbReference type="PANTHER" id="PTHR34220">
    <property type="entry name" value="SENSOR HISTIDINE KINASE YPDA"/>
    <property type="match status" value="1"/>
</dbReference>
<keyword evidence="4" id="KW-1185">Reference proteome</keyword>
<accession>A0ABS6X6Q0</accession>
<dbReference type="PANTHER" id="PTHR34220:SF7">
    <property type="entry name" value="SENSOR HISTIDINE KINASE YPDA"/>
    <property type="match status" value="1"/>
</dbReference>
<keyword evidence="3" id="KW-0808">Transferase</keyword>
<dbReference type="InterPro" id="IPR050640">
    <property type="entry name" value="Bact_2-comp_sensor_kinase"/>
</dbReference>
<dbReference type="SUPFAM" id="SSF55874">
    <property type="entry name" value="ATPase domain of HSP90 chaperone/DNA topoisomerase II/histidine kinase"/>
    <property type="match status" value="1"/>
</dbReference>
<evidence type="ECO:0000256" key="1">
    <source>
        <dbReference type="SAM" id="Phobius"/>
    </source>
</evidence>
<dbReference type="InterPro" id="IPR036890">
    <property type="entry name" value="HATPase_C_sf"/>
</dbReference>
<dbReference type="EMBL" id="JAHWXQ010000001">
    <property type="protein sequence ID" value="MBW3363676.1"/>
    <property type="molecule type" value="Genomic_DNA"/>
</dbReference>
<feature type="transmembrane region" description="Helical" evidence="1">
    <location>
        <begin position="135"/>
        <end position="155"/>
    </location>
</feature>
<dbReference type="Gene3D" id="3.30.565.10">
    <property type="entry name" value="Histidine kinase-like ATPase, C-terminal domain"/>
    <property type="match status" value="1"/>
</dbReference>
<proteinExistence type="predicted"/>
<keyword evidence="1" id="KW-0812">Transmembrane</keyword>
<protein>
    <submittedName>
        <fullName evidence="3">Histidine kinase</fullName>
    </submittedName>
</protein>
<comment type="caution">
    <text evidence="3">The sequence shown here is derived from an EMBL/GenBank/DDBJ whole genome shotgun (WGS) entry which is preliminary data.</text>
</comment>
<gene>
    <name evidence="3" type="ORF">KYK27_01380</name>
</gene>
<reference evidence="3 4" key="1">
    <citation type="submission" date="2021-07" db="EMBL/GenBank/DDBJ databases">
        <authorList>
            <person name="Kim M.K."/>
        </authorList>
    </citation>
    <scope>NUCLEOTIDE SEQUENCE [LARGE SCALE GENOMIC DNA]</scope>
    <source>
        <strain evidence="3 4">HLY7-15</strain>
    </source>
</reference>